<keyword evidence="4" id="KW-1185">Reference proteome</keyword>
<dbReference type="GO" id="GO:0098970">
    <property type="term" value="P:postsynaptic neurotransmitter receptor diffusion trapping"/>
    <property type="evidence" value="ECO:0007669"/>
    <property type="project" value="TreeGrafter"/>
</dbReference>
<dbReference type="STRING" id="35525.A0A164NN07"/>
<dbReference type="GO" id="GO:0051968">
    <property type="term" value="P:positive regulation of synaptic transmission, glutamatergic"/>
    <property type="evidence" value="ECO:0007669"/>
    <property type="project" value="TreeGrafter"/>
</dbReference>
<evidence type="ECO:0000256" key="1">
    <source>
        <dbReference type="SAM" id="MobiDB-lite"/>
    </source>
</evidence>
<dbReference type="GO" id="GO:0019226">
    <property type="term" value="P:transmission of nerve impulse"/>
    <property type="evidence" value="ECO:0007669"/>
    <property type="project" value="TreeGrafter"/>
</dbReference>
<dbReference type="GO" id="GO:0005245">
    <property type="term" value="F:voltage-gated calcium channel activity"/>
    <property type="evidence" value="ECO:0007669"/>
    <property type="project" value="TreeGrafter"/>
</dbReference>
<name>A0A164NN07_9CRUS</name>
<proteinExistence type="predicted"/>
<feature type="compositionally biased region" description="Polar residues" evidence="1">
    <location>
        <begin position="133"/>
        <end position="147"/>
    </location>
</feature>
<gene>
    <name evidence="3" type="ORF">APZ42_030579</name>
</gene>
<dbReference type="Gene3D" id="1.20.140.150">
    <property type="match status" value="1"/>
</dbReference>
<feature type="transmembrane region" description="Helical" evidence="2">
    <location>
        <begin position="387"/>
        <end position="406"/>
    </location>
</feature>
<comment type="caution">
    <text evidence="3">The sequence shown here is derived from an EMBL/GenBank/DDBJ whole genome shotgun (WGS) entry which is preliminary data.</text>
</comment>
<evidence type="ECO:0000256" key="2">
    <source>
        <dbReference type="SAM" id="Phobius"/>
    </source>
</evidence>
<keyword evidence="2" id="KW-1133">Transmembrane helix</keyword>
<dbReference type="GO" id="GO:0098943">
    <property type="term" value="P:neurotransmitter receptor transport, postsynaptic endosome to lysosome"/>
    <property type="evidence" value="ECO:0007669"/>
    <property type="project" value="TreeGrafter"/>
</dbReference>
<feature type="compositionally biased region" description="Low complexity" evidence="1">
    <location>
        <begin position="287"/>
        <end position="296"/>
    </location>
</feature>
<dbReference type="Proteomes" id="UP000076858">
    <property type="component" value="Unassembled WGS sequence"/>
</dbReference>
<feature type="transmembrane region" description="Helical" evidence="2">
    <location>
        <begin position="445"/>
        <end position="465"/>
    </location>
</feature>
<accession>A0A164NN07</accession>
<dbReference type="GO" id="GO:0016247">
    <property type="term" value="F:channel regulator activity"/>
    <property type="evidence" value="ECO:0007669"/>
    <property type="project" value="TreeGrafter"/>
</dbReference>
<keyword evidence="2" id="KW-0472">Membrane</keyword>
<dbReference type="GO" id="GO:0099590">
    <property type="term" value="P:neurotransmitter receptor internalization"/>
    <property type="evidence" value="ECO:0007669"/>
    <property type="project" value="TreeGrafter"/>
</dbReference>
<reference evidence="3 4" key="1">
    <citation type="submission" date="2016-03" db="EMBL/GenBank/DDBJ databases">
        <title>EvidentialGene: Evidence-directed Construction of Genes on Genomes.</title>
        <authorList>
            <person name="Gilbert D.G."/>
            <person name="Choi J.-H."/>
            <person name="Mockaitis K."/>
            <person name="Colbourne J."/>
            <person name="Pfrender M."/>
        </authorList>
    </citation>
    <scope>NUCLEOTIDE SEQUENCE [LARGE SCALE GENOMIC DNA]</scope>
    <source>
        <strain evidence="3 4">Xinb3</strain>
        <tissue evidence="3">Complete organism</tissue>
    </source>
</reference>
<feature type="transmembrane region" description="Helical" evidence="2">
    <location>
        <begin position="582"/>
        <end position="604"/>
    </location>
</feature>
<dbReference type="AlphaFoldDB" id="A0A164NN07"/>
<organism evidence="3 4">
    <name type="scientific">Daphnia magna</name>
    <dbReference type="NCBI Taxonomy" id="35525"/>
    <lineage>
        <taxon>Eukaryota</taxon>
        <taxon>Metazoa</taxon>
        <taxon>Ecdysozoa</taxon>
        <taxon>Arthropoda</taxon>
        <taxon>Crustacea</taxon>
        <taxon>Branchiopoda</taxon>
        <taxon>Diplostraca</taxon>
        <taxon>Cladocera</taxon>
        <taxon>Anomopoda</taxon>
        <taxon>Daphniidae</taxon>
        <taxon>Daphnia</taxon>
    </lineage>
</organism>
<feature type="compositionally biased region" description="Polar residues" evidence="1">
    <location>
        <begin position="156"/>
        <end position="165"/>
    </location>
</feature>
<feature type="region of interest" description="Disordered" evidence="1">
    <location>
        <begin position="85"/>
        <end position="104"/>
    </location>
</feature>
<evidence type="ECO:0000313" key="4">
    <source>
        <dbReference type="Proteomes" id="UP000076858"/>
    </source>
</evidence>
<sequence length="801" mass="86841">MEAEQPLLSNYQTVGGWSPRRRHCFHFRQKQSVFQTVDKNECTFSCGIEVNTSNCLRTMTFFKFTDVISTSRVGVVNTKAVPSGQQQQVVDANRTKRTRANHEPGLYDLPSFYSSDYVARTEIPIETGVDPSGRTNDASFSTTTTDGPSKEDSESGGRQATDSSNNAGLYRNKCVSFLALVAGLAAFGCSLAALAGTTNWVDTWEPIDLPPTQDWPLLFGTGYGSLIPSRSKTSTQSKSSSSLTTKATASGFATSRPDLAAAKSNWERLPIHAMENVTLSPSLSAGTSRPTTTVAPTRPPPVQEDDEFDYDDDDDYYAQDEGRQPMDDQVVMLRHEEQDEDDEQVGADGQQQMRRTLIVVFHVGLFRACPVLKGELPSSVEEGGGGAWLMAGAASALLFFFSWVVLPNLPCAPLEYTNWRPLTGLSFRLWRNVEYTPDFLNKLRYATPCFMLGTFLGLVAVIIAIGGRCTGPDRTLICSSLHILAGLSLGSGLIIFVSVLHEEFSLPSLRSSRHSGGWPSVSSSQRFYNGDAAVGPAAGSALYSDSRSLLTATIATPTGQQQSAASSGLVSAALVPSFRYGWSFYAALAAFVSSELAAAVYIILHTHIFKWASRTRAAAEAAAISSAKLLMTTNTGPSSCGSSSSKEIGIQTSPLSSASLLMMMEKRSIEAPSPTSSAIADVTHHHNQQVLYMHVPYCDLLTMGHGRPVLHEEFERDPDIPPFLAAGAGNRPSPMYINNTECDTSIQQGRDCTCQIHYATCHRPKMREASKHIAGIHRASTMPRKVAFAGDLTSVYQQTPL</sequence>
<feature type="region of interest" description="Disordered" evidence="1">
    <location>
        <begin position="125"/>
        <end position="165"/>
    </location>
</feature>
<dbReference type="PANTHER" id="PTHR12107">
    <property type="entry name" value="VOLTAGE-DEPENDENT CALCIUM CHANNEL GAMMA SUBUNIT"/>
    <property type="match status" value="1"/>
</dbReference>
<dbReference type="InterPro" id="IPR051072">
    <property type="entry name" value="CACNG_subunit"/>
</dbReference>
<feature type="transmembrane region" description="Helical" evidence="2">
    <location>
        <begin position="477"/>
        <end position="500"/>
    </location>
</feature>
<feature type="transmembrane region" description="Helical" evidence="2">
    <location>
        <begin position="174"/>
        <end position="195"/>
    </location>
</feature>
<dbReference type="GO" id="GO:0098839">
    <property type="term" value="C:postsynaptic density membrane"/>
    <property type="evidence" value="ECO:0007669"/>
    <property type="project" value="TreeGrafter"/>
</dbReference>
<evidence type="ECO:0000313" key="3">
    <source>
        <dbReference type="EMBL" id="KZS06097.1"/>
    </source>
</evidence>
<dbReference type="OrthoDB" id="6367749at2759"/>
<dbReference type="EMBL" id="LRGB01002849">
    <property type="protein sequence ID" value="KZS06097.1"/>
    <property type="molecule type" value="Genomic_DNA"/>
</dbReference>
<feature type="region of interest" description="Disordered" evidence="1">
    <location>
        <begin position="280"/>
        <end position="325"/>
    </location>
</feature>
<keyword evidence="2" id="KW-0812">Transmembrane</keyword>
<feature type="region of interest" description="Disordered" evidence="1">
    <location>
        <begin position="229"/>
        <end position="250"/>
    </location>
</feature>
<feature type="compositionally biased region" description="Acidic residues" evidence="1">
    <location>
        <begin position="303"/>
        <end position="318"/>
    </location>
</feature>
<protein>
    <submittedName>
        <fullName evidence="3">Uncharacterized protein</fullName>
    </submittedName>
</protein>
<dbReference type="GO" id="GO:0032281">
    <property type="term" value="C:AMPA glutamate receptor complex"/>
    <property type="evidence" value="ECO:0007669"/>
    <property type="project" value="TreeGrafter"/>
</dbReference>
<dbReference type="PANTHER" id="PTHR12107:SF0">
    <property type="entry name" value="STARGAZIN (MAMMALIAN CALCIUM CHANNEL) HOMOLOG"/>
    <property type="match status" value="1"/>
</dbReference>